<reference evidence="5" key="2">
    <citation type="journal article" date="2019" name="Curr. Biol.">
        <title>Chromatin organization in early land plants reveals an ancestral association between H3K27me3, transposons, and constitutive heterochromatin.</title>
        <authorList>
            <person name="Montgomery S.A."/>
            <person name="Tanizawa Y."/>
            <person name="Galik B."/>
            <person name="Wang N."/>
            <person name="Ito T."/>
            <person name="Mochizuki T."/>
            <person name="Akimcheva S."/>
            <person name="Bowman J."/>
            <person name="Cognat V."/>
            <person name="Drouard L."/>
            <person name="Ekker H."/>
            <person name="Houng S."/>
            <person name="Kohchi T."/>
            <person name="Lin S."/>
            <person name="Liu L.D."/>
            <person name="Nakamura Y."/>
            <person name="Valeeva L.R."/>
            <person name="Shakirov E.V."/>
            <person name="Shippen D.E."/>
            <person name="Wei W."/>
            <person name="Yagura M."/>
            <person name="Yamaoka S."/>
            <person name="Yamato K.T."/>
            <person name="Liu C."/>
            <person name="Berger F."/>
        </authorList>
    </citation>
    <scope>NUCLEOTIDE SEQUENCE [LARGE SCALE GENOMIC DNA]</scope>
    <source>
        <strain evidence="5">Tak-1</strain>
    </source>
</reference>
<dbReference type="EMBL" id="AP019872">
    <property type="protein sequence ID" value="BBN17542.1"/>
    <property type="molecule type" value="Genomic_DNA"/>
</dbReference>
<keyword evidence="3" id="KW-0732">Signal</keyword>
<evidence type="ECO:0000313" key="7">
    <source>
        <dbReference type="Proteomes" id="UP000077202"/>
    </source>
</evidence>
<feature type="compositionally biased region" description="Polar residues" evidence="1">
    <location>
        <begin position="589"/>
        <end position="602"/>
    </location>
</feature>
<reference evidence="6 7" key="1">
    <citation type="submission" date="2016-03" db="EMBL/GenBank/DDBJ databases">
        <title>Mechanisms controlling the formation of the plant cell surface in tip-growing cells are functionally conserved among land plants.</title>
        <authorList>
            <person name="Honkanen S."/>
            <person name="Jones V.A."/>
            <person name="Morieri G."/>
            <person name="Champion C."/>
            <person name="Hetherington A.J."/>
            <person name="Kelly S."/>
            <person name="Saint-Marcoux D."/>
            <person name="Proust H."/>
            <person name="Prescott H."/>
            <person name="Dolan L."/>
        </authorList>
    </citation>
    <scope>NUCLEOTIDE SEQUENCE [LARGE SCALE GENOMIC DNA]</scope>
    <source>
        <strain evidence="7">cv. Tak-1 and cv. Tak-2</strain>
        <tissue evidence="6">Whole gametophyte</tissue>
    </source>
</reference>
<dbReference type="Gene3D" id="1.20.5.930">
    <property type="entry name" value="Bicelle-embedded integrin alpha(iib) transmembrane segment"/>
    <property type="match status" value="1"/>
</dbReference>
<keyword evidence="7" id="KW-1185">Reference proteome</keyword>
<accession>A0A176VLA4</accession>
<evidence type="ECO:0000256" key="3">
    <source>
        <dbReference type="SAM" id="SignalP"/>
    </source>
</evidence>
<proteinExistence type="predicted"/>
<evidence type="ECO:0000259" key="4">
    <source>
        <dbReference type="PROSITE" id="PS50234"/>
    </source>
</evidence>
<dbReference type="InterPro" id="IPR036465">
    <property type="entry name" value="vWFA_dom_sf"/>
</dbReference>
<dbReference type="InterPro" id="IPR051173">
    <property type="entry name" value="Ca_channel_alpha-2/delta"/>
</dbReference>
<dbReference type="CDD" id="cd00198">
    <property type="entry name" value="vWFA"/>
    <property type="match status" value="1"/>
</dbReference>
<gene>
    <name evidence="6" type="ORF">AXG93_3873s1030</name>
    <name evidence="5" type="ORF">Mp_7g15420</name>
</gene>
<feature type="domain" description="VWFA" evidence="4">
    <location>
        <begin position="218"/>
        <end position="408"/>
    </location>
</feature>
<name>A0A176VLA4_MARPO</name>
<reference evidence="8" key="3">
    <citation type="journal article" date="2020" name="Curr. Biol.">
        <title>Chromatin organization in early land plants reveals an ancestral association between H3K27me3, transposons, and constitutive heterochromatin.</title>
        <authorList>
            <person name="Montgomery S.A."/>
            <person name="Tanizawa Y."/>
            <person name="Galik B."/>
            <person name="Wang N."/>
            <person name="Ito T."/>
            <person name="Mochizuki T."/>
            <person name="Akimcheva S."/>
            <person name="Bowman J.L."/>
            <person name="Cognat V."/>
            <person name="Marechal-Drouard L."/>
            <person name="Ekker H."/>
            <person name="Hong S.F."/>
            <person name="Kohchi T."/>
            <person name="Lin S.S."/>
            <person name="Liu L.D."/>
            <person name="Nakamura Y."/>
            <person name="Valeeva L.R."/>
            <person name="Shakirov E.V."/>
            <person name="Shippen D.E."/>
            <person name="Wei W.L."/>
            <person name="Yagura M."/>
            <person name="Yamaoka S."/>
            <person name="Yamato K.T."/>
            <person name="Liu C."/>
            <person name="Berger F."/>
        </authorList>
    </citation>
    <scope>NUCLEOTIDE SEQUENCE [LARGE SCALE GENOMIC DNA]</scope>
    <source>
        <strain evidence="8">Tak-1</strain>
    </source>
</reference>
<sequence>MVRSSSVGELCSLSRGIVQLAVLLVFLTSHSSQSAVQSGGELFDLIEQSVQDLAQKVGEIYPSPCGTGGSGLKSCNVKQCTQDECRPLTDTLECVSVEVSPRCEARLPTCANTSIRLSKQKSGMTYPRAKIGDPPDEPQARSICGSTDLDPTFKELYNKNPYHTDYYVGFTDGSRRLYPGREEADPNSAYPCTAYDSRKRPWYNGAISHPNHLVILLDIAFVPLDVSYVEQSDALSMATDFAKALLYSVYYEDRINVVEFNTQAKPLVPLSIVVEYNLTDPQYHQELQVLETELQNLKPSGQESGPSSNLTSGLEAALKLLGGPDERTSKNIIVFTSRGILQDESLNKTLDDVVNNLVRLFVFSMKSTDENLQDYIRVANRTRGLHVSLPSASRANPLYHMRSYFNYLASMQALSGRSLPFWTHFYSDYYDIGKIITVAVPAFSSGSGNSRKFVGVAAIDVMYDEILDPEIKAEFELALNSRPLNGGVFNETLFYLTMPFDDSSGDSCDDFSAVGEAMCPSDAKPAIASFVDRFCCETCSAGSAPVSNVWIIVGSSVGGVLLLALVSLVIFFFRKRHSQAPIKPVESEASVQSDPSPLQSPRTPRKDSLVPNAGGSGAPHRIHQTLSRLCVDSFQDVNNGAKPQR</sequence>
<dbReference type="AlphaFoldDB" id="A0A176VLA4"/>
<dbReference type="SUPFAM" id="SSF53300">
    <property type="entry name" value="vWA-like"/>
    <property type="match status" value="1"/>
</dbReference>
<dbReference type="PANTHER" id="PTHR10166">
    <property type="entry name" value="VOLTAGE-DEPENDENT CALCIUM CHANNEL SUBUNIT ALPHA-2/DELTA-RELATED"/>
    <property type="match status" value="1"/>
</dbReference>
<evidence type="ECO:0000313" key="6">
    <source>
        <dbReference type="EMBL" id="OAE20546.1"/>
    </source>
</evidence>
<dbReference type="GO" id="GO:0005245">
    <property type="term" value="F:voltage-gated calcium channel activity"/>
    <property type="evidence" value="ECO:0007669"/>
    <property type="project" value="TreeGrafter"/>
</dbReference>
<dbReference type="Proteomes" id="UP000077202">
    <property type="component" value="Unassembled WGS sequence"/>
</dbReference>
<feature type="transmembrane region" description="Helical" evidence="2">
    <location>
        <begin position="549"/>
        <end position="573"/>
    </location>
</feature>
<feature type="region of interest" description="Disordered" evidence="1">
    <location>
        <begin position="583"/>
        <end position="620"/>
    </location>
</feature>
<dbReference type="Proteomes" id="UP001162541">
    <property type="component" value="Chromosome 7"/>
</dbReference>
<evidence type="ECO:0000313" key="5">
    <source>
        <dbReference type="EMBL" id="BBN17542.1"/>
    </source>
</evidence>
<evidence type="ECO:0000256" key="1">
    <source>
        <dbReference type="SAM" id="MobiDB-lite"/>
    </source>
</evidence>
<dbReference type="Pfam" id="PF00092">
    <property type="entry name" value="VWA"/>
    <property type="match status" value="1"/>
</dbReference>
<dbReference type="EMBL" id="LVLJ01003602">
    <property type="protein sequence ID" value="OAE20546.1"/>
    <property type="molecule type" value="Genomic_DNA"/>
</dbReference>
<keyword evidence="2" id="KW-0812">Transmembrane</keyword>
<keyword evidence="2" id="KW-0472">Membrane</keyword>
<dbReference type="Gene3D" id="3.40.50.410">
    <property type="entry name" value="von Willebrand factor, type A domain"/>
    <property type="match status" value="1"/>
</dbReference>
<dbReference type="InterPro" id="IPR002035">
    <property type="entry name" value="VWF_A"/>
</dbReference>
<dbReference type="PANTHER" id="PTHR10166:SF37">
    <property type="entry name" value="STOLID, ISOFORM H"/>
    <property type="match status" value="1"/>
</dbReference>
<dbReference type="PROSITE" id="PS50234">
    <property type="entry name" value="VWFA"/>
    <property type="match status" value="1"/>
</dbReference>
<feature type="chain" id="PRO_5042333711" description="VWFA domain-containing protein" evidence="3">
    <location>
        <begin position="35"/>
        <end position="645"/>
    </location>
</feature>
<evidence type="ECO:0000313" key="8">
    <source>
        <dbReference type="Proteomes" id="UP001162541"/>
    </source>
</evidence>
<protein>
    <recommendedName>
        <fullName evidence="4">VWFA domain-containing protein</fullName>
    </recommendedName>
</protein>
<feature type="signal peptide" evidence="3">
    <location>
        <begin position="1"/>
        <end position="34"/>
    </location>
</feature>
<feature type="region of interest" description="Disordered" evidence="1">
    <location>
        <begin position="123"/>
        <end position="142"/>
    </location>
</feature>
<evidence type="ECO:0000256" key="2">
    <source>
        <dbReference type="SAM" id="Phobius"/>
    </source>
</evidence>
<organism evidence="6 7">
    <name type="scientific">Marchantia polymorpha subsp. ruderalis</name>
    <dbReference type="NCBI Taxonomy" id="1480154"/>
    <lineage>
        <taxon>Eukaryota</taxon>
        <taxon>Viridiplantae</taxon>
        <taxon>Streptophyta</taxon>
        <taxon>Embryophyta</taxon>
        <taxon>Marchantiophyta</taxon>
        <taxon>Marchantiopsida</taxon>
        <taxon>Marchantiidae</taxon>
        <taxon>Marchantiales</taxon>
        <taxon>Marchantiaceae</taxon>
        <taxon>Marchantia</taxon>
    </lineage>
</organism>
<keyword evidence="2" id="KW-1133">Transmembrane helix</keyword>
<dbReference type="GO" id="GO:0005891">
    <property type="term" value="C:voltage-gated calcium channel complex"/>
    <property type="evidence" value="ECO:0007669"/>
    <property type="project" value="TreeGrafter"/>
</dbReference>